<comment type="similarity">
    <text evidence="1">Belongs to the ARG7 family.</text>
</comment>
<organism evidence="2 3">
    <name type="scientific">Parasponia andersonii</name>
    <name type="common">Sponia andersonii</name>
    <dbReference type="NCBI Taxonomy" id="3476"/>
    <lineage>
        <taxon>Eukaryota</taxon>
        <taxon>Viridiplantae</taxon>
        <taxon>Streptophyta</taxon>
        <taxon>Embryophyta</taxon>
        <taxon>Tracheophyta</taxon>
        <taxon>Spermatophyta</taxon>
        <taxon>Magnoliopsida</taxon>
        <taxon>eudicotyledons</taxon>
        <taxon>Gunneridae</taxon>
        <taxon>Pentapetalae</taxon>
        <taxon>rosids</taxon>
        <taxon>fabids</taxon>
        <taxon>Rosales</taxon>
        <taxon>Cannabaceae</taxon>
        <taxon>Parasponia</taxon>
    </lineage>
</organism>
<gene>
    <name evidence="2" type="ORF">PanWU01x14_307450</name>
</gene>
<dbReference type="STRING" id="3476.A0A2P5ARF6"/>
<dbReference type="AlphaFoldDB" id="A0A2P5ARF6"/>
<reference evidence="3" key="1">
    <citation type="submission" date="2016-06" db="EMBL/GenBank/DDBJ databases">
        <title>Parallel loss of symbiosis genes in relatives of nitrogen-fixing non-legume Parasponia.</title>
        <authorList>
            <person name="Van Velzen R."/>
            <person name="Holmer R."/>
            <person name="Bu F."/>
            <person name="Rutten L."/>
            <person name="Van Zeijl A."/>
            <person name="Liu W."/>
            <person name="Santuari L."/>
            <person name="Cao Q."/>
            <person name="Sharma T."/>
            <person name="Shen D."/>
            <person name="Roswanjaya Y."/>
            <person name="Wardhani T."/>
            <person name="Kalhor M.S."/>
            <person name="Jansen J."/>
            <person name="Van den Hoogen J."/>
            <person name="Gungor B."/>
            <person name="Hartog M."/>
            <person name="Hontelez J."/>
            <person name="Verver J."/>
            <person name="Yang W.-C."/>
            <person name="Schijlen E."/>
            <person name="Repin R."/>
            <person name="Schilthuizen M."/>
            <person name="Schranz E."/>
            <person name="Heidstra R."/>
            <person name="Miyata K."/>
            <person name="Fedorova E."/>
            <person name="Kohlen W."/>
            <person name="Bisseling T."/>
            <person name="Smit S."/>
            <person name="Geurts R."/>
        </authorList>
    </citation>
    <scope>NUCLEOTIDE SEQUENCE [LARGE SCALE GENOMIC DNA]</scope>
    <source>
        <strain evidence="3">cv. WU1-14</strain>
    </source>
</reference>
<dbReference type="Proteomes" id="UP000237105">
    <property type="component" value="Unassembled WGS sequence"/>
</dbReference>
<sequence length="99" mass="11388">MAFGLPGFVHGKKALRRSLSGIKEVDLKSTNFLKGYFVVYVGEDQKKKRYVVPLSYLNEPTFQELLIMAEEEFGYNHPMGRLTIPCREDIFIDITSQLN</sequence>
<dbReference type="GO" id="GO:0009733">
    <property type="term" value="P:response to auxin"/>
    <property type="evidence" value="ECO:0007669"/>
    <property type="project" value="InterPro"/>
</dbReference>
<proteinExistence type="inferred from homology"/>
<keyword evidence="3" id="KW-1185">Reference proteome</keyword>
<evidence type="ECO:0000313" key="3">
    <source>
        <dbReference type="Proteomes" id="UP000237105"/>
    </source>
</evidence>
<comment type="caution">
    <text evidence="2">The sequence shown here is derived from an EMBL/GenBank/DDBJ whole genome shotgun (WGS) entry which is preliminary data.</text>
</comment>
<dbReference type="EMBL" id="JXTB01000475">
    <property type="protein sequence ID" value="PON39107.1"/>
    <property type="molecule type" value="Genomic_DNA"/>
</dbReference>
<dbReference type="Pfam" id="PF02519">
    <property type="entry name" value="Auxin_inducible"/>
    <property type="match status" value="1"/>
</dbReference>
<dbReference type="OrthoDB" id="625231at2759"/>
<evidence type="ECO:0000256" key="1">
    <source>
        <dbReference type="ARBA" id="ARBA00006974"/>
    </source>
</evidence>
<dbReference type="PANTHER" id="PTHR31929">
    <property type="entry name" value="SAUR-LIKE AUXIN-RESPONSIVE PROTEIN FAMILY-RELATED"/>
    <property type="match status" value="1"/>
</dbReference>
<protein>
    <submittedName>
        <fullName evidence="2">Small auxin-up RNA</fullName>
    </submittedName>
</protein>
<dbReference type="InterPro" id="IPR003676">
    <property type="entry name" value="SAUR_fam"/>
</dbReference>
<evidence type="ECO:0000313" key="2">
    <source>
        <dbReference type="EMBL" id="PON39107.1"/>
    </source>
</evidence>
<name>A0A2P5ARF6_PARAD</name>
<accession>A0A2P5ARF6</accession>